<feature type="signal peptide" evidence="2">
    <location>
        <begin position="1"/>
        <end position="18"/>
    </location>
</feature>
<sequence length="132" mass="14094">MAFLFILLLVATASGTSSDLAQNEDEYYDDLGEKVSELPAQSSGFPGDHPDEENEEYPDEPGNETFVGEVGERPPEMNGGRNDGFPDEATPSAASEATGATKEVPSCESLAREGKCKMELPYRNENASCPAA</sequence>
<keyword evidence="3" id="KW-1185">Reference proteome</keyword>
<reference evidence="4" key="1">
    <citation type="submission" date="2020-12" db="UniProtKB">
        <authorList>
            <consortium name="WormBaseParasite"/>
        </authorList>
    </citation>
    <scope>IDENTIFICATION</scope>
    <source>
        <strain evidence="4">MHco3</strain>
    </source>
</reference>
<evidence type="ECO:0000313" key="4">
    <source>
        <dbReference type="WBParaSite" id="HCON_00085910-00001"/>
    </source>
</evidence>
<keyword evidence="2" id="KW-0732">Signal</keyword>
<evidence type="ECO:0000256" key="1">
    <source>
        <dbReference type="SAM" id="MobiDB-lite"/>
    </source>
</evidence>
<feature type="region of interest" description="Disordered" evidence="1">
    <location>
        <begin position="15"/>
        <end position="132"/>
    </location>
</feature>
<protein>
    <submittedName>
        <fullName evidence="4">Secreted protein</fullName>
    </submittedName>
</protein>
<organism evidence="3 4">
    <name type="scientific">Haemonchus contortus</name>
    <name type="common">Barber pole worm</name>
    <dbReference type="NCBI Taxonomy" id="6289"/>
    <lineage>
        <taxon>Eukaryota</taxon>
        <taxon>Metazoa</taxon>
        <taxon>Ecdysozoa</taxon>
        <taxon>Nematoda</taxon>
        <taxon>Chromadorea</taxon>
        <taxon>Rhabditida</taxon>
        <taxon>Rhabditina</taxon>
        <taxon>Rhabditomorpha</taxon>
        <taxon>Strongyloidea</taxon>
        <taxon>Trichostrongylidae</taxon>
        <taxon>Haemonchus</taxon>
    </lineage>
</organism>
<accession>A0A7I4YG07</accession>
<feature type="chain" id="PRO_5029724342" evidence="2">
    <location>
        <begin position="19"/>
        <end position="132"/>
    </location>
</feature>
<dbReference type="WBParaSite" id="HCON_00085910-00001">
    <property type="protein sequence ID" value="HCON_00085910-00001"/>
    <property type="gene ID" value="HCON_00085910"/>
</dbReference>
<name>A0A7I4YG07_HAECO</name>
<dbReference type="AlphaFoldDB" id="A0A7I4YG07"/>
<dbReference type="Proteomes" id="UP000025227">
    <property type="component" value="Unplaced"/>
</dbReference>
<evidence type="ECO:0000313" key="3">
    <source>
        <dbReference type="Proteomes" id="UP000025227"/>
    </source>
</evidence>
<evidence type="ECO:0000256" key="2">
    <source>
        <dbReference type="SAM" id="SignalP"/>
    </source>
</evidence>
<feature type="compositionally biased region" description="Acidic residues" evidence="1">
    <location>
        <begin position="50"/>
        <end position="62"/>
    </location>
</feature>
<feature type="compositionally biased region" description="Basic and acidic residues" evidence="1">
    <location>
        <begin position="110"/>
        <end position="122"/>
    </location>
</feature>
<proteinExistence type="predicted"/>